<feature type="binding site" evidence="8">
    <location>
        <position position="8"/>
    </location>
    <ligand>
        <name>Mg(2+)</name>
        <dbReference type="ChEBI" id="CHEBI:18420"/>
    </ligand>
</feature>
<comment type="cofactor">
    <cofactor evidence="8">
        <name>Mg(2+)</name>
        <dbReference type="ChEBI" id="CHEBI:18420"/>
    </cofactor>
</comment>
<sequence>MILGIGTDIARIERFAAATERHGARFAARILGQNERPALDSAAQPAAWLAKRFAAKEAFLKALGTGLRYGMSWGEIEVVNDDLGCPRLVLSGVAAQLAAERGVIRSHLSLSDESDVAVAFVVLEGD</sequence>
<dbReference type="STRING" id="44933.SAMN05660971_00399"/>
<dbReference type="EC" id="2.7.8.7" evidence="8"/>
<dbReference type="GO" id="GO:0000287">
    <property type="term" value="F:magnesium ion binding"/>
    <property type="evidence" value="ECO:0007669"/>
    <property type="project" value="UniProtKB-UniRule"/>
</dbReference>
<dbReference type="NCBIfam" id="TIGR00516">
    <property type="entry name" value="acpS"/>
    <property type="match status" value="1"/>
</dbReference>
<dbReference type="HAMAP" id="MF_00101">
    <property type="entry name" value="AcpS"/>
    <property type="match status" value="1"/>
</dbReference>
<keyword evidence="1 8" id="KW-0444">Lipid biosynthesis</keyword>
<evidence type="ECO:0000256" key="8">
    <source>
        <dbReference type="HAMAP-Rule" id="MF_00101"/>
    </source>
</evidence>
<dbReference type="GO" id="GO:0005737">
    <property type="term" value="C:cytoplasm"/>
    <property type="evidence" value="ECO:0007669"/>
    <property type="project" value="UniProtKB-SubCell"/>
</dbReference>
<gene>
    <name evidence="8 10" type="primary">acpS</name>
    <name evidence="10" type="ORF">HCU01_04450</name>
    <name evidence="11" type="ORF">SAMN05660971_00399</name>
</gene>
<protein>
    <recommendedName>
        <fullName evidence="8">Holo-[acyl-carrier-protein] synthase</fullName>
        <shortName evidence="8">Holo-ACP synthase</shortName>
        <ecNumber evidence="8">2.7.8.7</ecNumber>
    </recommendedName>
    <alternativeName>
        <fullName evidence="8">4'-phosphopantetheinyl transferase AcpS</fullName>
    </alternativeName>
</protein>
<organism evidence="11 12">
    <name type="scientific">Halomonas cupida</name>
    <dbReference type="NCBI Taxonomy" id="44933"/>
    <lineage>
        <taxon>Bacteria</taxon>
        <taxon>Pseudomonadati</taxon>
        <taxon>Pseudomonadota</taxon>
        <taxon>Gammaproteobacteria</taxon>
        <taxon>Oceanospirillales</taxon>
        <taxon>Halomonadaceae</taxon>
        <taxon>Halomonas</taxon>
    </lineage>
</organism>
<comment type="similarity">
    <text evidence="8">Belongs to the P-Pant transferase superfamily. AcpS family.</text>
</comment>
<evidence type="ECO:0000313" key="12">
    <source>
        <dbReference type="Proteomes" id="UP000184123"/>
    </source>
</evidence>
<evidence type="ECO:0000313" key="10">
    <source>
        <dbReference type="EMBL" id="GEN22496.1"/>
    </source>
</evidence>
<keyword evidence="7 8" id="KW-0275">Fatty acid biosynthesis</keyword>
<reference evidence="11 12" key="1">
    <citation type="submission" date="2016-11" db="EMBL/GenBank/DDBJ databases">
        <authorList>
            <person name="Jaros S."/>
            <person name="Januszkiewicz K."/>
            <person name="Wedrychowicz H."/>
        </authorList>
    </citation>
    <scope>NUCLEOTIDE SEQUENCE [LARGE SCALE GENOMIC DNA]</scope>
    <source>
        <strain evidence="11 12">DSM 4740</strain>
    </source>
</reference>
<feature type="domain" description="4'-phosphopantetheinyl transferase" evidence="9">
    <location>
        <begin position="4"/>
        <end position="114"/>
    </location>
</feature>
<dbReference type="AlphaFoldDB" id="A0A1M7A869"/>
<feature type="binding site" evidence="8">
    <location>
        <position position="57"/>
    </location>
    <ligand>
        <name>Mg(2+)</name>
        <dbReference type="ChEBI" id="CHEBI:18420"/>
    </ligand>
</feature>
<keyword evidence="5 8" id="KW-0460">Magnesium</keyword>
<dbReference type="Proteomes" id="UP000321726">
    <property type="component" value="Unassembled WGS sequence"/>
</dbReference>
<keyword evidence="6 8" id="KW-0443">Lipid metabolism</keyword>
<evidence type="ECO:0000256" key="4">
    <source>
        <dbReference type="ARBA" id="ARBA00022832"/>
    </source>
</evidence>
<dbReference type="NCBIfam" id="NF000832">
    <property type="entry name" value="PRK00070.3-2"/>
    <property type="match status" value="1"/>
</dbReference>
<dbReference type="InterPro" id="IPR004568">
    <property type="entry name" value="Ppantetheine-prot_Trfase_dom"/>
</dbReference>
<dbReference type="OrthoDB" id="517356at2"/>
<dbReference type="Pfam" id="PF01648">
    <property type="entry name" value="ACPS"/>
    <property type="match status" value="1"/>
</dbReference>
<keyword evidence="13" id="KW-1185">Reference proteome</keyword>
<dbReference type="GO" id="GO:0006633">
    <property type="term" value="P:fatty acid biosynthetic process"/>
    <property type="evidence" value="ECO:0007669"/>
    <property type="project" value="UniProtKB-UniRule"/>
</dbReference>
<evidence type="ECO:0000256" key="6">
    <source>
        <dbReference type="ARBA" id="ARBA00023098"/>
    </source>
</evidence>
<evidence type="ECO:0000256" key="2">
    <source>
        <dbReference type="ARBA" id="ARBA00022679"/>
    </source>
</evidence>
<accession>A0A1M7A869</accession>
<comment type="function">
    <text evidence="8">Transfers the 4'-phosphopantetheine moiety from coenzyme A to a Ser of acyl-carrier-protein.</text>
</comment>
<comment type="catalytic activity">
    <reaction evidence="8">
        <text>apo-[ACP] + CoA = holo-[ACP] + adenosine 3',5'-bisphosphate + H(+)</text>
        <dbReference type="Rhea" id="RHEA:12068"/>
        <dbReference type="Rhea" id="RHEA-COMP:9685"/>
        <dbReference type="Rhea" id="RHEA-COMP:9690"/>
        <dbReference type="ChEBI" id="CHEBI:15378"/>
        <dbReference type="ChEBI" id="CHEBI:29999"/>
        <dbReference type="ChEBI" id="CHEBI:57287"/>
        <dbReference type="ChEBI" id="CHEBI:58343"/>
        <dbReference type="ChEBI" id="CHEBI:64479"/>
        <dbReference type="EC" id="2.7.8.7"/>
    </reaction>
</comment>
<evidence type="ECO:0000256" key="5">
    <source>
        <dbReference type="ARBA" id="ARBA00022842"/>
    </source>
</evidence>
<evidence type="ECO:0000256" key="1">
    <source>
        <dbReference type="ARBA" id="ARBA00022516"/>
    </source>
</evidence>
<evidence type="ECO:0000256" key="3">
    <source>
        <dbReference type="ARBA" id="ARBA00022723"/>
    </source>
</evidence>
<evidence type="ECO:0000313" key="11">
    <source>
        <dbReference type="EMBL" id="SHL38868.1"/>
    </source>
</evidence>
<dbReference type="EMBL" id="BJXU01000013">
    <property type="protein sequence ID" value="GEN22496.1"/>
    <property type="molecule type" value="Genomic_DNA"/>
</dbReference>
<evidence type="ECO:0000256" key="7">
    <source>
        <dbReference type="ARBA" id="ARBA00023160"/>
    </source>
</evidence>
<dbReference type="InterPro" id="IPR002582">
    <property type="entry name" value="ACPS"/>
</dbReference>
<keyword evidence="3 8" id="KW-0479">Metal-binding</keyword>
<proteinExistence type="inferred from homology"/>
<dbReference type="SUPFAM" id="SSF56214">
    <property type="entry name" value="4'-phosphopantetheinyl transferase"/>
    <property type="match status" value="1"/>
</dbReference>
<keyword evidence="8" id="KW-0963">Cytoplasm</keyword>
<dbReference type="GO" id="GO:0008897">
    <property type="term" value="F:holo-[acyl-carrier-protein] synthase activity"/>
    <property type="evidence" value="ECO:0007669"/>
    <property type="project" value="UniProtKB-UniRule"/>
</dbReference>
<dbReference type="InterPro" id="IPR037143">
    <property type="entry name" value="4-PPantetheinyl_Trfase_dom_sf"/>
</dbReference>
<evidence type="ECO:0000259" key="9">
    <source>
        <dbReference type="Pfam" id="PF01648"/>
    </source>
</evidence>
<keyword evidence="4 8" id="KW-0276">Fatty acid metabolism</keyword>
<dbReference type="Gene3D" id="3.90.470.20">
    <property type="entry name" value="4'-phosphopantetheinyl transferase domain"/>
    <property type="match status" value="1"/>
</dbReference>
<dbReference type="NCBIfam" id="TIGR00556">
    <property type="entry name" value="pantethn_trn"/>
    <property type="match status" value="1"/>
</dbReference>
<dbReference type="InterPro" id="IPR008278">
    <property type="entry name" value="4-PPantetheinyl_Trfase_dom"/>
</dbReference>
<keyword evidence="2 8" id="KW-0808">Transferase</keyword>
<dbReference type="Proteomes" id="UP000184123">
    <property type="component" value="Unassembled WGS sequence"/>
</dbReference>
<evidence type="ECO:0000313" key="13">
    <source>
        <dbReference type="Proteomes" id="UP000321726"/>
    </source>
</evidence>
<reference evidence="10 13" key="2">
    <citation type="submission" date="2019-07" db="EMBL/GenBank/DDBJ databases">
        <title>Whole genome shotgun sequence of Halomonas cupida NBRC 102219.</title>
        <authorList>
            <person name="Hosoyama A."/>
            <person name="Uohara A."/>
            <person name="Ohji S."/>
            <person name="Ichikawa N."/>
        </authorList>
    </citation>
    <scope>NUCLEOTIDE SEQUENCE [LARGE SCALE GENOMIC DNA]</scope>
    <source>
        <strain evidence="10 13">NBRC 102219</strain>
    </source>
</reference>
<comment type="subcellular location">
    <subcellularLocation>
        <location evidence="8">Cytoplasm</location>
    </subcellularLocation>
</comment>
<name>A0A1M7A869_9GAMM</name>
<dbReference type="RefSeq" id="WP_073433332.1">
    <property type="nucleotide sequence ID" value="NZ_BJXU01000013.1"/>
</dbReference>
<dbReference type="EMBL" id="FRCA01000001">
    <property type="protein sequence ID" value="SHL38868.1"/>
    <property type="molecule type" value="Genomic_DNA"/>
</dbReference>